<reference evidence="7 8" key="1">
    <citation type="submission" date="2017-06" db="EMBL/GenBank/DDBJ databases">
        <title>Draft genome of Bartonella tribocorum C635.</title>
        <authorList>
            <person name="Hadjadj L."/>
            <person name="Jiyipong T."/>
            <person name="Diene S.M."/>
            <person name="Morand S."/>
            <person name="Rolain J.-M."/>
        </authorList>
    </citation>
    <scope>NUCLEOTIDE SEQUENCE [LARGE SCALE GENOMIC DNA]</scope>
    <source>
        <strain evidence="7 8">C635</strain>
    </source>
</reference>
<evidence type="ECO:0000256" key="1">
    <source>
        <dbReference type="ARBA" id="ARBA00022475"/>
    </source>
</evidence>
<evidence type="ECO:0000313" key="8">
    <source>
        <dbReference type="Proteomes" id="UP000230791"/>
    </source>
</evidence>
<feature type="domain" description="Lipopolysaccharide assembly protein A" evidence="6">
    <location>
        <begin position="46"/>
        <end position="93"/>
    </location>
</feature>
<proteinExistence type="predicted"/>
<dbReference type="GO" id="GO:0005886">
    <property type="term" value="C:plasma membrane"/>
    <property type="evidence" value="ECO:0007669"/>
    <property type="project" value="InterPro"/>
</dbReference>
<evidence type="ECO:0000259" key="6">
    <source>
        <dbReference type="Pfam" id="PF06305"/>
    </source>
</evidence>
<keyword evidence="1" id="KW-1003">Cell membrane</keyword>
<dbReference type="Pfam" id="PF06305">
    <property type="entry name" value="LapA_dom"/>
    <property type="match status" value="1"/>
</dbReference>
<gene>
    <name evidence="7" type="ORF">CEV08_00550</name>
</gene>
<comment type="caution">
    <text evidence="7">The sequence shown here is derived from an EMBL/GenBank/DDBJ whole genome shotgun (WGS) entry which is preliminary data.</text>
</comment>
<accession>A0A2M6UY21</accession>
<feature type="transmembrane region" description="Helical" evidence="5">
    <location>
        <begin position="51"/>
        <end position="72"/>
    </location>
</feature>
<evidence type="ECO:0000256" key="4">
    <source>
        <dbReference type="ARBA" id="ARBA00023136"/>
    </source>
</evidence>
<evidence type="ECO:0000313" key="7">
    <source>
        <dbReference type="EMBL" id="PIT71092.1"/>
    </source>
</evidence>
<dbReference type="RefSeq" id="WP_100129846.1">
    <property type="nucleotide sequence ID" value="NZ_CADDYJ010000001.1"/>
</dbReference>
<dbReference type="Proteomes" id="UP000230791">
    <property type="component" value="Unassembled WGS sequence"/>
</dbReference>
<keyword evidence="3 5" id="KW-1133">Transmembrane helix</keyword>
<dbReference type="InterPro" id="IPR010445">
    <property type="entry name" value="LapA_dom"/>
</dbReference>
<evidence type="ECO:0000256" key="2">
    <source>
        <dbReference type="ARBA" id="ARBA00022692"/>
    </source>
</evidence>
<evidence type="ECO:0000256" key="5">
    <source>
        <dbReference type="SAM" id="Phobius"/>
    </source>
</evidence>
<organism evidence="7 8">
    <name type="scientific">Bartonella tribocorum</name>
    <dbReference type="NCBI Taxonomy" id="85701"/>
    <lineage>
        <taxon>Bacteria</taxon>
        <taxon>Pseudomonadati</taxon>
        <taxon>Pseudomonadota</taxon>
        <taxon>Alphaproteobacteria</taxon>
        <taxon>Hyphomicrobiales</taxon>
        <taxon>Bartonellaceae</taxon>
        <taxon>Bartonella</taxon>
    </lineage>
</organism>
<protein>
    <recommendedName>
        <fullName evidence="6">Lipopolysaccharide assembly protein A domain-containing protein</fullName>
    </recommendedName>
</protein>
<dbReference type="EMBL" id="NJPP01000001">
    <property type="protein sequence ID" value="PIT71092.1"/>
    <property type="molecule type" value="Genomic_DNA"/>
</dbReference>
<keyword evidence="2 5" id="KW-0812">Transmembrane</keyword>
<keyword evidence="4 5" id="KW-0472">Membrane</keyword>
<dbReference type="AlphaFoldDB" id="A0A2M6UY21"/>
<evidence type="ECO:0000256" key="3">
    <source>
        <dbReference type="ARBA" id="ARBA00022989"/>
    </source>
</evidence>
<sequence>MIIKRILLTSIGVILAALLIAFIVANRQIVPLTLDPFRANSESFTYHAPLFIWLFIFFGFGILLGNLIRWFSHHKCKKALKKSKAEIEKLKTSITNLV</sequence>
<name>A0A2M6UY21_9HYPH</name>